<evidence type="ECO:0000259" key="6">
    <source>
        <dbReference type="PROSITE" id="PS50901"/>
    </source>
</evidence>
<feature type="binding site" evidence="3">
    <location>
        <begin position="619"/>
        <end position="626"/>
    </location>
    <ligand>
        <name>ATP</name>
        <dbReference type="ChEBI" id="CHEBI:30616"/>
    </ligand>
</feature>
<dbReference type="SUPFAM" id="SSF52540">
    <property type="entry name" value="P-loop containing nucleoside triphosphate hydrolases"/>
    <property type="match status" value="1"/>
</dbReference>
<protein>
    <submittedName>
        <fullName evidence="7">Cell division protein FtsK</fullName>
    </submittedName>
</protein>
<evidence type="ECO:0000313" key="8">
    <source>
        <dbReference type="EMBL" id="WJW69061.1"/>
    </source>
</evidence>
<dbReference type="Proteomes" id="UP001431572">
    <property type="component" value="Chromosome 2"/>
</dbReference>
<dbReference type="GO" id="GO:0051301">
    <property type="term" value="P:cell division"/>
    <property type="evidence" value="ECO:0007669"/>
    <property type="project" value="UniProtKB-KW"/>
</dbReference>
<dbReference type="PANTHER" id="PTHR22683:SF41">
    <property type="entry name" value="DNA TRANSLOCASE FTSK"/>
    <property type="match status" value="1"/>
</dbReference>
<evidence type="ECO:0000256" key="3">
    <source>
        <dbReference type="PROSITE-ProRule" id="PRU00289"/>
    </source>
</evidence>
<keyword evidence="4" id="KW-0175">Coiled coil</keyword>
<dbReference type="PROSITE" id="PS50901">
    <property type="entry name" value="FTSK"/>
    <property type="match status" value="1"/>
</dbReference>
<feature type="transmembrane region" description="Helical" evidence="5">
    <location>
        <begin position="145"/>
        <end position="166"/>
    </location>
</feature>
<keyword evidence="2 3" id="KW-0067">ATP-binding</keyword>
<dbReference type="InterPro" id="IPR002543">
    <property type="entry name" value="FtsK_dom"/>
</dbReference>
<reference evidence="8" key="2">
    <citation type="journal article" date="2024" name="Nature">
        <title>Anoxygenic phototroph of the Chloroflexota uses a type I reaction centre.</title>
        <authorList>
            <person name="Tsuji J.M."/>
            <person name="Shaw N.A."/>
            <person name="Nagashima S."/>
            <person name="Venkiteswaran J.J."/>
            <person name="Schiff S.L."/>
            <person name="Watanabe T."/>
            <person name="Fukui M."/>
            <person name="Hanada S."/>
            <person name="Tank M."/>
            <person name="Neufeld J.D."/>
        </authorList>
    </citation>
    <scope>NUCLEOTIDE SEQUENCE</scope>
    <source>
        <strain evidence="8">L227-S17</strain>
    </source>
</reference>
<evidence type="ECO:0000313" key="10">
    <source>
        <dbReference type="Proteomes" id="UP001431572"/>
    </source>
</evidence>
<dbReference type="RefSeq" id="WP_341470954.1">
    <property type="nucleotide sequence ID" value="NZ_CP128400.1"/>
</dbReference>
<keyword evidence="10" id="KW-1185">Reference proteome</keyword>
<keyword evidence="5" id="KW-1133">Transmembrane helix</keyword>
<dbReference type="PANTHER" id="PTHR22683">
    <property type="entry name" value="SPORULATION PROTEIN RELATED"/>
    <property type="match status" value="1"/>
</dbReference>
<dbReference type="GO" id="GO:0005524">
    <property type="term" value="F:ATP binding"/>
    <property type="evidence" value="ECO:0007669"/>
    <property type="project" value="UniProtKB-UniRule"/>
</dbReference>
<feature type="coiled-coil region" evidence="4">
    <location>
        <begin position="22"/>
        <end position="75"/>
    </location>
</feature>
<keyword evidence="1 3" id="KW-0547">Nucleotide-binding</keyword>
<keyword evidence="5" id="KW-0472">Membrane</keyword>
<accession>A0A8T7M505</accession>
<keyword evidence="5" id="KW-0812">Transmembrane</keyword>
<keyword evidence="7" id="KW-0131">Cell cycle</keyword>
<dbReference type="Pfam" id="PF01580">
    <property type="entry name" value="FtsK_SpoIIIE"/>
    <property type="match status" value="1"/>
</dbReference>
<feature type="transmembrane region" description="Helical" evidence="5">
    <location>
        <begin position="178"/>
        <end position="200"/>
    </location>
</feature>
<keyword evidence="7" id="KW-0132">Cell division</keyword>
<dbReference type="Gene3D" id="3.40.50.300">
    <property type="entry name" value="P-loop containing nucleotide triphosphate hydrolases"/>
    <property type="match status" value="3"/>
</dbReference>
<dbReference type="InterPro" id="IPR027417">
    <property type="entry name" value="P-loop_NTPase"/>
</dbReference>
<dbReference type="InterPro" id="IPR050206">
    <property type="entry name" value="FtsK/SpoIIIE/SftA"/>
</dbReference>
<evidence type="ECO:0000313" key="7">
    <source>
        <dbReference type="EMBL" id="NWJ47149.1"/>
    </source>
</evidence>
<name>A0A8T7M505_9CHLR</name>
<evidence type="ECO:0000256" key="2">
    <source>
        <dbReference type="ARBA" id="ARBA00022840"/>
    </source>
</evidence>
<evidence type="ECO:0000256" key="1">
    <source>
        <dbReference type="ARBA" id="ARBA00022741"/>
    </source>
</evidence>
<gene>
    <name evidence="7" type="ORF">HXX08_14910</name>
    <name evidence="8" type="ORF">OZ401_002654</name>
</gene>
<dbReference type="AlphaFoldDB" id="A0A8T7M505"/>
<organism evidence="7 9">
    <name type="scientific">Candidatus Chlorohelix allophototropha</name>
    <dbReference type="NCBI Taxonomy" id="3003348"/>
    <lineage>
        <taxon>Bacteria</taxon>
        <taxon>Bacillati</taxon>
        <taxon>Chloroflexota</taxon>
        <taxon>Chloroflexia</taxon>
        <taxon>Candidatus Chloroheliales</taxon>
        <taxon>Candidatus Chloroheliaceae</taxon>
        <taxon>Candidatus Chlorohelix</taxon>
    </lineage>
</organism>
<dbReference type="Proteomes" id="UP000521676">
    <property type="component" value="Unassembled WGS sequence"/>
</dbReference>
<dbReference type="GO" id="GO:0003677">
    <property type="term" value="F:DNA binding"/>
    <property type="evidence" value="ECO:0007669"/>
    <property type="project" value="InterPro"/>
</dbReference>
<proteinExistence type="predicted"/>
<sequence length="1152" mass="128567">MSEPALLARQRALLKNGYVNPVASLNNERSQAQTRLKQAKDNADLNYKQAQEAAEKQLKQDEAYAEQALKQVEQQAAGLLGMVQQQYNRAPSILQPALNKIKPQNTYPRSNSDPHREIEKCRQIAEEVANKKFAGKKANSCLTTILALLILGGFFGLPFGIGILTRPPQNYYSYRQDFNVPVVVAAFVVEVILLVVWGIVSSGTNKLEYRKLVQALADAKYWHKIMSDQNQNTYNNKLAGFKTDHQYRLNSAKTAYQNQQAAAQEQNTRELDKAERSFREHVARACPAIDDFSNQINVLSPAWNSSVWNSWNASQKIPEVVSLGMFRIGEPQLNLTTPALIPFTGNRTLVFKATGTAKTKAVQSIQSLLLRLLASTQPGKLLFTFLDPVGLGQNVAPLIRLSDYDPKLVNGKAWTEPQHLEQRLADLSEHMENVIQKYLSNQYKNIEEYNTIASVIEPYRLLVVFDFPANFSEAAARRLVSIAQNGPRCGVYTVVVVDPGKPMPHGFTLSDLEQSATVIEWNGKHFVMQDNDFKEFPLELDNPPSNALFDQITKTVGEKAQTASKVVVPFENICPPFQEWWQDKKYEIFNAALGPADSKKSQQLEFGGSGTAHHALVVGRTGSGKSSLLHTLITSVALKYSPEEVQLYLIDFKKGVEFKIYAKHQLPHARVIAIQSEREFGLSVLQGLDTQMQWRGDTFRDSGVQNLPQYRKLTGKAMPRILLIADEFQEFFTEDDQISSRAAQIIDRLVKQGRSAGIHLVLCTQTLTGSYTLPRSTIDQMGVRVALQCSEADSRLILADDNPAARLLSRSGEAIYNAENGRVEGNKNFQVAFLSSEKQAQYLEQIFEKAKKENLLGAQLVFEGDQPAEVEKNRQLQQLLSATAYAPKGRTVSGWLGEPIAIKDSVAANFRRQSGSNLLIVSKNEELALGMFMTNMVSLAAQLSPVGSDYFYLLNFGTVDSPYSDQFDQLKALLPHSLKLGKRSQLQGMLSVLAAEVKRRSAVEGAPGPDKFLAVFGLHRANEIRQDDSGFGSYGGYGNEESKESSPIQNFTTILKEGPEVGIHTLVWCDNWNNLNRSLDRRVLREFGMRVAMQMSAEDSSNLLDSPVASKLGSHRAYLFDEEDGRLEKFRPYNIPAAAWLKQVSDNLNRKV</sequence>
<evidence type="ECO:0000256" key="4">
    <source>
        <dbReference type="SAM" id="Coils"/>
    </source>
</evidence>
<dbReference type="EMBL" id="JACATZ010000003">
    <property type="protein sequence ID" value="NWJ47149.1"/>
    <property type="molecule type" value="Genomic_DNA"/>
</dbReference>
<feature type="domain" description="FtsK" evidence="6">
    <location>
        <begin position="599"/>
        <end position="796"/>
    </location>
</feature>
<dbReference type="EMBL" id="CP128400">
    <property type="protein sequence ID" value="WJW69061.1"/>
    <property type="molecule type" value="Genomic_DNA"/>
</dbReference>
<evidence type="ECO:0000256" key="5">
    <source>
        <dbReference type="SAM" id="Phobius"/>
    </source>
</evidence>
<reference evidence="7 9" key="1">
    <citation type="submission" date="2020-06" db="EMBL/GenBank/DDBJ databases">
        <title>Anoxygenic phototrophic Chloroflexota member uses a Type I reaction center.</title>
        <authorList>
            <person name="Tsuji J.M."/>
            <person name="Shaw N.A."/>
            <person name="Nagashima S."/>
            <person name="Venkiteswaran J."/>
            <person name="Schiff S.L."/>
            <person name="Hanada S."/>
            <person name="Tank M."/>
            <person name="Neufeld J.D."/>
        </authorList>
    </citation>
    <scope>NUCLEOTIDE SEQUENCE [LARGE SCALE GENOMIC DNA]</scope>
    <source>
        <strain evidence="7">L227-S17</strain>
    </source>
</reference>
<evidence type="ECO:0000313" key="9">
    <source>
        <dbReference type="Proteomes" id="UP000521676"/>
    </source>
</evidence>